<dbReference type="KEGG" id="rrz:CS378_24085"/>
<dbReference type="AlphaFoldDB" id="A0A098BXN3"/>
<gene>
    <name evidence="2" type="ORF">RHRU231_960010</name>
</gene>
<reference evidence="2 3" key="1">
    <citation type="journal article" date="2014" name="Genome Announc.">
        <title>Draft Genome Sequence of Propane- and Butane-Oxidizing Actinobacterium Rhodococcus ruber IEGM 231.</title>
        <authorList>
            <person name="Ivshina I.B."/>
            <person name="Kuyukina M.S."/>
            <person name="Krivoruchko A.V."/>
            <person name="Barbe V."/>
            <person name="Fischer C."/>
        </authorList>
    </citation>
    <scope>NUCLEOTIDE SEQUENCE [LARGE SCALE GENOMIC DNA]</scope>
</reference>
<keyword evidence="1" id="KW-0812">Transmembrane</keyword>
<evidence type="ECO:0000256" key="1">
    <source>
        <dbReference type="SAM" id="Phobius"/>
    </source>
</evidence>
<feature type="transmembrane region" description="Helical" evidence="1">
    <location>
        <begin position="59"/>
        <end position="81"/>
    </location>
</feature>
<dbReference type="EMBL" id="CCSD01000112">
    <property type="protein sequence ID" value="CDZ92481.1"/>
    <property type="molecule type" value="Genomic_DNA"/>
</dbReference>
<dbReference type="RefSeq" id="WP_010592322.1">
    <property type="nucleotide sequence ID" value="NZ_CP024315.1"/>
</dbReference>
<dbReference type="Gene3D" id="3.40.50.1820">
    <property type="entry name" value="alpha/beta hydrolase"/>
    <property type="match status" value="1"/>
</dbReference>
<keyword evidence="1" id="KW-1133">Transmembrane helix</keyword>
<accession>A0A098BXN3</accession>
<dbReference type="InterPro" id="IPR029058">
    <property type="entry name" value="AB_hydrolase_fold"/>
</dbReference>
<dbReference type="eggNOG" id="COG0596">
    <property type="taxonomic scope" value="Bacteria"/>
</dbReference>
<evidence type="ECO:0000313" key="2">
    <source>
        <dbReference type="EMBL" id="CDZ92481.1"/>
    </source>
</evidence>
<keyword evidence="1" id="KW-0472">Membrane</keyword>
<dbReference type="Proteomes" id="UP000042997">
    <property type="component" value="Unassembled WGS sequence"/>
</dbReference>
<feature type="transmembrane region" description="Helical" evidence="1">
    <location>
        <begin position="121"/>
        <end position="139"/>
    </location>
</feature>
<evidence type="ECO:0000313" key="3">
    <source>
        <dbReference type="Proteomes" id="UP000042997"/>
    </source>
</evidence>
<feature type="transmembrane region" description="Helical" evidence="1">
    <location>
        <begin position="212"/>
        <end position="231"/>
    </location>
</feature>
<protein>
    <recommendedName>
        <fullName evidence="4">Alpha/beta hydrolase</fullName>
    </recommendedName>
</protein>
<feature type="transmembrane region" description="Helical" evidence="1">
    <location>
        <begin position="159"/>
        <end position="177"/>
    </location>
</feature>
<proteinExistence type="predicted"/>
<dbReference type="OrthoDB" id="4478939at2"/>
<dbReference type="SUPFAM" id="SSF53474">
    <property type="entry name" value="alpha/beta-Hydrolases"/>
    <property type="match status" value="1"/>
</dbReference>
<feature type="transmembrane region" description="Helical" evidence="1">
    <location>
        <begin position="183"/>
        <end position="200"/>
    </location>
</feature>
<evidence type="ECO:0008006" key="4">
    <source>
        <dbReference type="Google" id="ProtNLM"/>
    </source>
</evidence>
<name>A0A098BXN3_9NOCA</name>
<sequence length="511" mass="54494">MREGRWWRWWPLAAAAALVVLLAVTNAVPTWPGLIHLVALPPLDQFADLRLVLSRAPSWPVFLMLLAAVSAARVALMAWLLGGLDARRLRFAALFYAVAFGPVLLAAFADATAYAVLYSRLFWPAVALVGVLVLTLGPVPWQGTVRLREALALTRRRGLRVEVTLPYCAVVLALGALAERVPVLTVPLVPVSAVTTGLAIRAMHRPALRRPGAAVSAFVAALVAVSIAFVATRGYDEPEPGPPQPGSLLILSGINSASGRGAIHATDVHRLGYRCEQVYYFSYAGPGDGQPQRDATCPIRTGAPYGPSDTQRPFQEQVDLFVEQASGLPRPLVVAAHSHAVWVVWEAVATGRADVDALLLVGPFPSTPTGYPPPGVNAPGRVFADLLRLAAPATDLVRFHFDPETPAARDLLGTAGAAESVLARPLPGAVRASSLPSATDLPLMPDGRELDVERNECPARVAHPYLPKSAAFEDAAIRFLNGRPPPPCPPWRDWGAVLVRPFGVPAGQALR</sequence>
<organism evidence="2 3">
    <name type="scientific">Rhodococcus ruber</name>
    <dbReference type="NCBI Taxonomy" id="1830"/>
    <lineage>
        <taxon>Bacteria</taxon>
        <taxon>Bacillati</taxon>
        <taxon>Actinomycetota</taxon>
        <taxon>Actinomycetes</taxon>
        <taxon>Mycobacteriales</taxon>
        <taxon>Nocardiaceae</taxon>
        <taxon>Rhodococcus</taxon>
    </lineage>
</organism>
<feature type="transmembrane region" description="Helical" evidence="1">
    <location>
        <begin position="93"/>
        <end position="115"/>
    </location>
</feature>